<sequence length="160" mass="18090">MGDVVQLARRLVLALQVERIVLPEMAAACLRVTGFLSAVGSQTVGLIVPYKTPTRLFHHSRWALRELQAKPQPGEQVYEGVAYIPQKKAKNPMKAVGIAWAIGFPCGIILFLLTKREVDKNRLKQLKIRQKIKASNEGDYMRERYKLAAVRTEEMTETKT</sequence>
<gene>
    <name evidence="1" type="ORF">K3G42_020174</name>
</gene>
<proteinExistence type="predicted"/>
<comment type="caution">
    <text evidence="1">The sequence shown here is derived from an EMBL/GenBank/DDBJ whole genome shotgun (WGS) entry which is preliminary data.</text>
</comment>
<keyword evidence="2" id="KW-1185">Reference proteome</keyword>
<dbReference type="EMBL" id="CM037615">
    <property type="protein sequence ID" value="KAH8013511.1"/>
    <property type="molecule type" value="Genomic_DNA"/>
</dbReference>
<dbReference type="Proteomes" id="UP000827872">
    <property type="component" value="Linkage Group LG02"/>
</dbReference>
<accession>A0ACB8G1B3</accession>
<evidence type="ECO:0000313" key="1">
    <source>
        <dbReference type="EMBL" id="KAH8013511.1"/>
    </source>
</evidence>
<reference evidence="1" key="1">
    <citation type="submission" date="2021-08" db="EMBL/GenBank/DDBJ databases">
        <title>The first chromosome-level gecko genome reveals the dynamic sex chromosomes of Neotropical dwarf geckos (Sphaerodactylidae: Sphaerodactylus).</title>
        <authorList>
            <person name="Pinto B.J."/>
            <person name="Keating S.E."/>
            <person name="Gamble T."/>
        </authorList>
    </citation>
    <scope>NUCLEOTIDE SEQUENCE</scope>
    <source>
        <strain evidence="1">TG3544</strain>
    </source>
</reference>
<protein>
    <submittedName>
        <fullName evidence="1">Uncharacterized protein</fullName>
    </submittedName>
</protein>
<name>A0ACB8G1B3_9SAUR</name>
<evidence type="ECO:0000313" key="2">
    <source>
        <dbReference type="Proteomes" id="UP000827872"/>
    </source>
</evidence>
<organism evidence="1 2">
    <name type="scientific">Sphaerodactylus townsendi</name>
    <dbReference type="NCBI Taxonomy" id="933632"/>
    <lineage>
        <taxon>Eukaryota</taxon>
        <taxon>Metazoa</taxon>
        <taxon>Chordata</taxon>
        <taxon>Craniata</taxon>
        <taxon>Vertebrata</taxon>
        <taxon>Euteleostomi</taxon>
        <taxon>Lepidosauria</taxon>
        <taxon>Squamata</taxon>
        <taxon>Bifurcata</taxon>
        <taxon>Gekkota</taxon>
        <taxon>Sphaerodactylidae</taxon>
        <taxon>Sphaerodactylus</taxon>
    </lineage>
</organism>